<gene>
    <name evidence="3" type="ORF">AAME72_12985</name>
</gene>
<dbReference type="PROSITE" id="PS50937">
    <property type="entry name" value="HTH_MERR_2"/>
    <property type="match status" value="1"/>
</dbReference>
<dbReference type="InterPro" id="IPR009061">
    <property type="entry name" value="DNA-bd_dom_put_sf"/>
</dbReference>
<accession>A0AAU7G909</accession>
<dbReference type="AlphaFoldDB" id="A0AAU7G909"/>
<dbReference type="InterPro" id="IPR000551">
    <property type="entry name" value="MerR-type_HTH_dom"/>
</dbReference>
<dbReference type="InterPro" id="IPR047057">
    <property type="entry name" value="MerR_fam"/>
</dbReference>
<sequence length="93" mass="10189">MDRRSGATPVYSIAVAAELAGLAPATLRLYEEKGLVTPSRTDGGTRRYSDDDIATIQEVARLQEDGVNLAGVGHVLRLQHENDALRRRIDETE</sequence>
<feature type="domain" description="HTH merR-type" evidence="2">
    <location>
        <begin position="10"/>
        <end position="78"/>
    </location>
</feature>
<evidence type="ECO:0000259" key="2">
    <source>
        <dbReference type="PROSITE" id="PS50937"/>
    </source>
</evidence>
<dbReference type="GO" id="GO:0003700">
    <property type="term" value="F:DNA-binding transcription factor activity"/>
    <property type="evidence" value="ECO:0007669"/>
    <property type="project" value="InterPro"/>
</dbReference>
<dbReference type="PRINTS" id="PR00040">
    <property type="entry name" value="HTHMERR"/>
</dbReference>
<dbReference type="Gene3D" id="1.10.1660.10">
    <property type="match status" value="1"/>
</dbReference>
<organism evidence="3">
    <name type="scientific">Leifsonia sp. NPDC080035</name>
    <dbReference type="NCBI Taxonomy" id="3143936"/>
    <lineage>
        <taxon>Bacteria</taxon>
        <taxon>Bacillati</taxon>
        <taxon>Actinomycetota</taxon>
        <taxon>Actinomycetes</taxon>
        <taxon>Micrococcales</taxon>
        <taxon>Microbacteriaceae</taxon>
        <taxon>Leifsonia</taxon>
    </lineage>
</organism>
<dbReference type="GO" id="GO:0003677">
    <property type="term" value="F:DNA binding"/>
    <property type="evidence" value="ECO:0007669"/>
    <property type="project" value="UniProtKB-KW"/>
</dbReference>
<name>A0AAU7G909_9MICO</name>
<protein>
    <submittedName>
        <fullName evidence="3">MerR family transcriptional regulator</fullName>
    </submittedName>
</protein>
<dbReference type="EMBL" id="CP157390">
    <property type="protein sequence ID" value="XBM46994.1"/>
    <property type="molecule type" value="Genomic_DNA"/>
</dbReference>
<dbReference type="NCBIfam" id="NF047375">
    <property type="entry name" value="HeatShock_HspR"/>
    <property type="match status" value="1"/>
</dbReference>
<dbReference type="PANTHER" id="PTHR30204">
    <property type="entry name" value="REDOX-CYCLING DRUG-SENSING TRANSCRIPTIONAL ACTIVATOR SOXR"/>
    <property type="match status" value="1"/>
</dbReference>
<proteinExistence type="predicted"/>
<keyword evidence="1" id="KW-0238">DNA-binding</keyword>
<dbReference type="PANTHER" id="PTHR30204:SF58">
    <property type="entry name" value="HTH-TYPE TRANSCRIPTIONAL REGULATOR YFMP"/>
    <property type="match status" value="1"/>
</dbReference>
<evidence type="ECO:0000256" key="1">
    <source>
        <dbReference type="ARBA" id="ARBA00023125"/>
    </source>
</evidence>
<dbReference type="Pfam" id="PF13411">
    <property type="entry name" value="MerR_1"/>
    <property type="match status" value="1"/>
</dbReference>
<evidence type="ECO:0000313" key="3">
    <source>
        <dbReference type="EMBL" id="XBM46994.1"/>
    </source>
</evidence>
<dbReference type="SMART" id="SM00422">
    <property type="entry name" value="HTH_MERR"/>
    <property type="match status" value="1"/>
</dbReference>
<reference evidence="3" key="1">
    <citation type="submission" date="2024-05" db="EMBL/GenBank/DDBJ databases">
        <title>The Natural Products Discovery Center: Release of the First 8490 Sequenced Strains for Exploring Actinobacteria Biosynthetic Diversity.</title>
        <authorList>
            <person name="Kalkreuter E."/>
            <person name="Kautsar S.A."/>
            <person name="Yang D."/>
            <person name="Bader C.D."/>
            <person name="Teijaro C.N."/>
            <person name="Fluegel L."/>
            <person name="Davis C.M."/>
            <person name="Simpson J.R."/>
            <person name="Lauterbach L."/>
            <person name="Steele A.D."/>
            <person name="Gui C."/>
            <person name="Meng S."/>
            <person name="Li G."/>
            <person name="Viehrig K."/>
            <person name="Ye F."/>
            <person name="Su P."/>
            <person name="Kiefer A.F."/>
            <person name="Nichols A."/>
            <person name="Cepeda A.J."/>
            <person name="Yan W."/>
            <person name="Fan B."/>
            <person name="Jiang Y."/>
            <person name="Adhikari A."/>
            <person name="Zheng C.-J."/>
            <person name="Schuster L."/>
            <person name="Cowan T.M."/>
            <person name="Smanski M.J."/>
            <person name="Chevrette M.G."/>
            <person name="de Carvalho L.P.S."/>
            <person name="Shen B."/>
        </authorList>
    </citation>
    <scope>NUCLEOTIDE SEQUENCE</scope>
    <source>
        <strain evidence="3">NPDC080035</strain>
    </source>
</reference>
<dbReference type="RefSeq" id="WP_348786970.1">
    <property type="nucleotide sequence ID" value="NZ_CP157390.1"/>
</dbReference>
<dbReference type="PROSITE" id="PS00552">
    <property type="entry name" value="HTH_MERR_1"/>
    <property type="match status" value="1"/>
</dbReference>
<dbReference type="SUPFAM" id="SSF46955">
    <property type="entry name" value="Putative DNA-binding domain"/>
    <property type="match status" value="1"/>
</dbReference>